<dbReference type="Pfam" id="PF12836">
    <property type="entry name" value="HHH_3"/>
    <property type="match status" value="1"/>
</dbReference>
<accession>A0A9D2MYC2</accession>
<evidence type="ECO:0000256" key="2">
    <source>
        <dbReference type="SAM" id="SignalP"/>
    </source>
</evidence>
<dbReference type="Proteomes" id="UP000823910">
    <property type="component" value="Unassembled WGS sequence"/>
</dbReference>
<evidence type="ECO:0000259" key="3">
    <source>
        <dbReference type="SMART" id="SM00278"/>
    </source>
</evidence>
<feature type="chain" id="PRO_5038585086" evidence="2">
    <location>
        <begin position="26"/>
        <end position="264"/>
    </location>
</feature>
<dbReference type="Gene3D" id="1.10.150.320">
    <property type="entry name" value="Photosystem II 12 kDa extrinsic protein"/>
    <property type="match status" value="1"/>
</dbReference>
<dbReference type="Pfam" id="PF10531">
    <property type="entry name" value="SLBB"/>
    <property type="match status" value="1"/>
</dbReference>
<dbReference type="InterPro" id="IPR051675">
    <property type="entry name" value="Endo/Exo/Phosphatase_dom_1"/>
</dbReference>
<sequence length="264" mass="27902">MRLSWKKCRILLMVICMLAAGICYSCDGSGTDSGPVRLELEDRETESSEKPEESYPPGDTREQAENGTDSEETEAGEAGSEETAKIASGSKGTEENTAEPLSVYVHVCGCVIQPGVYALPAGSRIYEALEAAGGITEEGAGDFLNLARKVEDGMKVEVPDREQARLWREQGAGPEGTAVSLGQASGGGFAGQGAGTLQTDGGKVNLNTASREELMTLSGIGESRADAIIRYREMYGGFKAIEDVMNVSGIKEGAFEKIKDSITV</sequence>
<dbReference type="AlphaFoldDB" id="A0A9D2MYC2"/>
<dbReference type="SUPFAM" id="SSF47781">
    <property type="entry name" value="RuvA domain 2-like"/>
    <property type="match status" value="1"/>
</dbReference>
<comment type="caution">
    <text evidence="4">The sequence shown here is derived from an EMBL/GenBank/DDBJ whole genome shotgun (WGS) entry which is preliminary data.</text>
</comment>
<dbReference type="InterPro" id="IPR019554">
    <property type="entry name" value="Soluble_ligand-bd"/>
</dbReference>
<evidence type="ECO:0000313" key="5">
    <source>
        <dbReference type="Proteomes" id="UP000823910"/>
    </source>
</evidence>
<dbReference type="Gene3D" id="3.10.560.10">
    <property type="entry name" value="Outer membrane lipoprotein wza domain like"/>
    <property type="match status" value="1"/>
</dbReference>
<dbReference type="PANTHER" id="PTHR21180:SF32">
    <property type="entry name" value="ENDONUCLEASE_EXONUCLEASE_PHOSPHATASE FAMILY DOMAIN-CONTAINING PROTEIN 1"/>
    <property type="match status" value="1"/>
</dbReference>
<dbReference type="GO" id="GO:0015627">
    <property type="term" value="C:type II protein secretion system complex"/>
    <property type="evidence" value="ECO:0007669"/>
    <property type="project" value="TreeGrafter"/>
</dbReference>
<reference evidence="4" key="1">
    <citation type="journal article" date="2021" name="PeerJ">
        <title>Extensive microbial diversity within the chicken gut microbiome revealed by metagenomics and culture.</title>
        <authorList>
            <person name="Gilroy R."/>
            <person name="Ravi A."/>
            <person name="Getino M."/>
            <person name="Pursley I."/>
            <person name="Horton D.L."/>
            <person name="Alikhan N.F."/>
            <person name="Baker D."/>
            <person name="Gharbi K."/>
            <person name="Hall N."/>
            <person name="Watson M."/>
            <person name="Adriaenssens E.M."/>
            <person name="Foster-Nyarko E."/>
            <person name="Jarju S."/>
            <person name="Secka A."/>
            <person name="Antonio M."/>
            <person name="Oren A."/>
            <person name="Chaudhuri R.R."/>
            <person name="La Ragione R."/>
            <person name="Hildebrand F."/>
            <person name="Pallen M.J."/>
        </authorList>
    </citation>
    <scope>NUCLEOTIDE SEQUENCE</scope>
    <source>
        <strain evidence="4">CHK180-15479</strain>
    </source>
</reference>
<dbReference type="NCBIfam" id="TIGR00426">
    <property type="entry name" value="competence protein ComEA helix-hairpin-helix repeat region"/>
    <property type="match status" value="1"/>
</dbReference>
<dbReference type="InterPro" id="IPR010994">
    <property type="entry name" value="RuvA_2-like"/>
</dbReference>
<organism evidence="4 5">
    <name type="scientific">Candidatus Enterocloster excrementipullorum</name>
    <dbReference type="NCBI Taxonomy" id="2838559"/>
    <lineage>
        <taxon>Bacteria</taxon>
        <taxon>Bacillati</taxon>
        <taxon>Bacillota</taxon>
        <taxon>Clostridia</taxon>
        <taxon>Lachnospirales</taxon>
        <taxon>Lachnospiraceae</taxon>
        <taxon>Enterocloster</taxon>
    </lineage>
</organism>
<dbReference type="EMBL" id="DWWT01000002">
    <property type="protein sequence ID" value="HJC04708.1"/>
    <property type="molecule type" value="Genomic_DNA"/>
</dbReference>
<evidence type="ECO:0000313" key="4">
    <source>
        <dbReference type="EMBL" id="HJC04708.1"/>
    </source>
</evidence>
<name>A0A9D2MYC2_9FIRM</name>
<dbReference type="InterPro" id="IPR004509">
    <property type="entry name" value="Competence_ComEA_HhH"/>
</dbReference>
<evidence type="ECO:0000256" key="1">
    <source>
        <dbReference type="SAM" id="MobiDB-lite"/>
    </source>
</evidence>
<keyword evidence="2" id="KW-0732">Signal</keyword>
<dbReference type="GO" id="GO:0006281">
    <property type="term" value="P:DNA repair"/>
    <property type="evidence" value="ECO:0007669"/>
    <property type="project" value="InterPro"/>
</dbReference>
<dbReference type="GO" id="GO:0015628">
    <property type="term" value="P:protein secretion by the type II secretion system"/>
    <property type="evidence" value="ECO:0007669"/>
    <property type="project" value="TreeGrafter"/>
</dbReference>
<reference evidence="4" key="2">
    <citation type="submission" date="2021-04" db="EMBL/GenBank/DDBJ databases">
        <authorList>
            <person name="Gilroy R."/>
        </authorList>
    </citation>
    <scope>NUCLEOTIDE SEQUENCE</scope>
    <source>
        <strain evidence="4">CHK180-15479</strain>
    </source>
</reference>
<proteinExistence type="predicted"/>
<feature type="domain" description="Helix-hairpin-helix DNA-binding motif class 1" evidence="3">
    <location>
        <begin position="212"/>
        <end position="231"/>
    </location>
</feature>
<dbReference type="InterPro" id="IPR003583">
    <property type="entry name" value="Hlx-hairpin-Hlx_DNA-bd_motif"/>
</dbReference>
<dbReference type="SMART" id="SM00278">
    <property type="entry name" value="HhH1"/>
    <property type="match status" value="2"/>
</dbReference>
<feature type="domain" description="Helix-hairpin-helix DNA-binding motif class 1" evidence="3">
    <location>
        <begin position="242"/>
        <end position="261"/>
    </location>
</feature>
<feature type="compositionally biased region" description="Basic and acidic residues" evidence="1">
    <location>
        <begin position="45"/>
        <end position="64"/>
    </location>
</feature>
<gene>
    <name evidence="4" type="ORF">H9704_00870</name>
</gene>
<feature type="region of interest" description="Disordered" evidence="1">
    <location>
        <begin position="35"/>
        <end position="96"/>
    </location>
</feature>
<dbReference type="PANTHER" id="PTHR21180">
    <property type="entry name" value="ENDONUCLEASE/EXONUCLEASE/PHOSPHATASE FAMILY DOMAIN-CONTAINING PROTEIN 1"/>
    <property type="match status" value="1"/>
</dbReference>
<feature type="signal peptide" evidence="2">
    <location>
        <begin position="1"/>
        <end position="25"/>
    </location>
</feature>
<protein>
    <submittedName>
        <fullName evidence="4">Helix-hairpin-helix domain-containing protein</fullName>
    </submittedName>
</protein>
<dbReference type="GO" id="GO:0003677">
    <property type="term" value="F:DNA binding"/>
    <property type="evidence" value="ECO:0007669"/>
    <property type="project" value="InterPro"/>
</dbReference>